<organism evidence="5 6">
    <name type="scientific">Stygiolobus caldivivus</name>
    <dbReference type="NCBI Taxonomy" id="2824673"/>
    <lineage>
        <taxon>Archaea</taxon>
        <taxon>Thermoproteota</taxon>
        <taxon>Thermoprotei</taxon>
        <taxon>Sulfolobales</taxon>
        <taxon>Sulfolobaceae</taxon>
        <taxon>Stygiolobus</taxon>
    </lineage>
</organism>
<dbReference type="GO" id="GO:0046872">
    <property type="term" value="F:metal ion binding"/>
    <property type="evidence" value="ECO:0007669"/>
    <property type="project" value="UniProtKB-KW"/>
</dbReference>
<dbReference type="RefSeq" id="WP_221289309.1">
    <property type="nucleotide sequence ID" value="NZ_AP024597.1"/>
</dbReference>
<dbReference type="AlphaFoldDB" id="A0A8D5U554"/>
<keyword evidence="3" id="KW-0378">Hydrolase</keyword>
<dbReference type="GO" id="GO:0030688">
    <property type="term" value="C:preribosome, small subunit precursor"/>
    <property type="evidence" value="ECO:0007669"/>
    <property type="project" value="TreeGrafter"/>
</dbReference>
<protein>
    <recommendedName>
        <fullName evidence="4">PIN domain-containing protein</fullName>
    </recommendedName>
</protein>
<dbReference type="GeneID" id="66162311"/>
<evidence type="ECO:0000256" key="2">
    <source>
        <dbReference type="ARBA" id="ARBA00022723"/>
    </source>
</evidence>
<dbReference type="InterPro" id="IPR002716">
    <property type="entry name" value="PIN_dom"/>
</dbReference>
<gene>
    <name evidence="5" type="ORF">KN1_05570</name>
</gene>
<dbReference type="GO" id="GO:0004521">
    <property type="term" value="F:RNA endonuclease activity"/>
    <property type="evidence" value="ECO:0007669"/>
    <property type="project" value="TreeGrafter"/>
</dbReference>
<dbReference type="GO" id="GO:0016787">
    <property type="term" value="F:hydrolase activity"/>
    <property type="evidence" value="ECO:0007669"/>
    <property type="project" value="UniProtKB-KW"/>
</dbReference>
<sequence length="158" mass="17639">MKKIIFDTAGFLAGLQNLFPQVYTTPLVLDEVKDLRSSNLLRLSMESGKIVVVMPSSSTLAQVTSTISRVKEKGLSQTDISVIALAYDLRPSIVFTDDLGVQNVLLHLGIEFNSVKLSFKLRNKKTAKYKCTACGRIFNTCYIECPYCGHKIVMIREK</sequence>
<dbReference type="CDD" id="cd09876">
    <property type="entry name" value="PIN_Nob1-like"/>
    <property type="match status" value="1"/>
</dbReference>
<dbReference type="EMBL" id="AP024597">
    <property type="protein sequence ID" value="BCU69260.1"/>
    <property type="molecule type" value="Genomic_DNA"/>
</dbReference>
<name>A0A8D5U554_9CREN</name>
<dbReference type="KEGG" id="csty:KN1_05570"/>
<dbReference type="SMART" id="SM00670">
    <property type="entry name" value="PINc"/>
    <property type="match status" value="1"/>
</dbReference>
<keyword evidence="2" id="KW-0479">Metal-binding</keyword>
<dbReference type="Pfam" id="PF17146">
    <property type="entry name" value="PIN_6"/>
    <property type="match status" value="1"/>
</dbReference>
<dbReference type="InterPro" id="IPR039907">
    <property type="entry name" value="NOB1"/>
</dbReference>
<evidence type="ECO:0000259" key="4">
    <source>
        <dbReference type="SMART" id="SM00670"/>
    </source>
</evidence>
<dbReference type="PANTHER" id="PTHR12814:SF2">
    <property type="entry name" value="RNA-BINDING PROTEIN NOB1"/>
    <property type="match status" value="1"/>
</dbReference>
<evidence type="ECO:0000313" key="6">
    <source>
        <dbReference type="Proteomes" id="UP000825123"/>
    </source>
</evidence>
<dbReference type="InterPro" id="IPR033411">
    <property type="entry name" value="Ribonuclease_PIN"/>
</dbReference>
<evidence type="ECO:0000256" key="3">
    <source>
        <dbReference type="ARBA" id="ARBA00022801"/>
    </source>
</evidence>
<evidence type="ECO:0000313" key="5">
    <source>
        <dbReference type="EMBL" id="BCU69260.1"/>
    </source>
</evidence>
<dbReference type="Gene3D" id="3.40.50.1010">
    <property type="entry name" value="5'-nuclease"/>
    <property type="match status" value="1"/>
</dbReference>
<accession>A0A8D5U554</accession>
<dbReference type="PANTHER" id="PTHR12814">
    <property type="entry name" value="RNA-BINDING PROTEIN NOB1"/>
    <property type="match status" value="1"/>
</dbReference>
<keyword evidence="1" id="KW-0540">Nuclease</keyword>
<keyword evidence="6" id="KW-1185">Reference proteome</keyword>
<dbReference type="GO" id="GO:0030490">
    <property type="term" value="P:maturation of SSU-rRNA"/>
    <property type="evidence" value="ECO:0007669"/>
    <property type="project" value="TreeGrafter"/>
</dbReference>
<reference evidence="5 6" key="1">
    <citation type="submission" date="2021-04" db="EMBL/GenBank/DDBJ databases">
        <title>Complete genome sequence of Stygiolobus sp. KN-1.</title>
        <authorList>
            <person name="Nakamura K."/>
            <person name="Sakai H."/>
            <person name="Kurosawa N."/>
        </authorList>
    </citation>
    <scope>NUCLEOTIDE SEQUENCE [LARGE SCALE GENOMIC DNA]</scope>
    <source>
        <strain evidence="5 6">KN-1</strain>
    </source>
</reference>
<feature type="domain" description="PIN" evidence="4">
    <location>
        <begin position="2"/>
        <end position="103"/>
    </location>
</feature>
<proteinExistence type="predicted"/>
<dbReference type="Proteomes" id="UP000825123">
    <property type="component" value="Chromosome"/>
</dbReference>
<evidence type="ECO:0000256" key="1">
    <source>
        <dbReference type="ARBA" id="ARBA00022722"/>
    </source>
</evidence>